<sequence length="372" mass="42484">MRWKMCICIFTIVCWGRTLCVPQHLINEFKTSVLPLFGMKERPKLHGQRPHIPEDLRRLYDIQNSLDYDTASLPLPGLHTKSANTVRSFLHVESPIDEKFIHHDKFRLKFDLASIPKGEKLKAAEIKLTRESLPASGAAPIYRLLVHDILRRGVKGKRPPIMRVIDSQLIDTRENSTVSVDVSPAVQRWLQDPKTNYGVLVALHASGKAAATRRHLRLRRHADADWWQKQPVLYTYTDDGKNRQRTAAEMKLRPKRGAGARKIRQKEKDPCRRRKMYVDFRDVGWSDWIVAPPGYDAFYCFGACDYPLPEHFNTTNHAIVQSLVNSMKPTEVPKPCCVPTSLSSISMLYVASDGNVILKNYKDMVVVGCGCR</sequence>
<evidence type="ECO:0000256" key="2">
    <source>
        <dbReference type="ARBA" id="ARBA00006656"/>
    </source>
</evidence>
<feature type="signal peptide" evidence="12">
    <location>
        <begin position="1"/>
        <end position="20"/>
    </location>
</feature>
<name>A0AA38MIL9_9CUCU</name>
<proteinExistence type="inferred from homology"/>
<keyword evidence="15" id="KW-1185">Reference proteome</keyword>
<keyword evidence="3" id="KW-0217">Developmental protein</keyword>
<dbReference type="PROSITE" id="PS00250">
    <property type="entry name" value="TGF_BETA_1"/>
    <property type="match status" value="1"/>
</dbReference>
<dbReference type="AlphaFoldDB" id="A0AA38MIL9"/>
<evidence type="ECO:0000256" key="9">
    <source>
        <dbReference type="ARBA" id="ARBA00023180"/>
    </source>
</evidence>
<keyword evidence="9" id="KW-0325">Glycoprotein</keyword>
<dbReference type="SMART" id="SM00204">
    <property type="entry name" value="TGFB"/>
    <property type="match status" value="1"/>
</dbReference>
<dbReference type="FunFam" id="2.60.120.970:FF:000018">
    <property type="entry name" value="Decapentaplegic, isoform A"/>
    <property type="match status" value="1"/>
</dbReference>
<feature type="chain" id="PRO_5041462038" description="Protein decapentaplegic" evidence="12">
    <location>
        <begin position="21"/>
        <end position="372"/>
    </location>
</feature>
<accession>A0AA38MIL9</accession>
<evidence type="ECO:0000313" key="15">
    <source>
        <dbReference type="Proteomes" id="UP001168821"/>
    </source>
</evidence>
<evidence type="ECO:0000256" key="5">
    <source>
        <dbReference type="ARBA" id="ARBA00022729"/>
    </source>
</evidence>
<evidence type="ECO:0000256" key="6">
    <source>
        <dbReference type="ARBA" id="ARBA00022782"/>
    </source>
</evidence>
<comment type="similarity">
    <text evidence="2 11">Belongs to the TGF-beta family.</text>
</comment>
<evidence type="ECO:0000256" key="8">
    <source>
        <dbReference type="ARBA" id="ARBA00023157"/>
    </source>
</evidence>
<feature type="domain" description="TGF-beta family profile" evidence="13">
    <location>
        <begin position="253"/>
        <end position="372"/>
    </location>
</feature>
<dbReference type="GO" id="GO:0008083">
    <property type="term" value="F:growth factor activity"/>
    <property type="evidence" value="ECO:0007669"/>
    <property type="project" value="UniProtKB-KW"/>
</dbReference>
<evidence type="ECO:0000256" key="1">
    <source>
        <dbReference type="ARBA" id="ARBA00004613"/>
    </source>
</evidence>
<evidence type="ECO:0000256" key="7">
    <source>
        <dbReference type="ARBA" id="ARBA00023030"/>
    </source>
</evidence>
<keyword evidence="6" id="KW-0221">Differentiation</keyword>
<dbReference type="GO" id="GO:0030154">
    <property type="term" value="P:cell differentiation"/>
    <property type="evidence" value="ECO:0007669"/>
    <property type="project" value="UniProtKB-KW"/>
</dbReference>
<dbReference type="Proteomes" id="UP001168821">
    <property type="component" value="Unassembled WGS sequence"/>
</dbReference>
<keyword evidence="4" id="KW-0964">Secreted</keyword>
<evidence type="ECO:0000256" key="12">
    <source>
        <dbReference type="SAM" id="SignalP"/>
    </source>
</evidence>
<dbReference type="Pfam" id="PF00019">
    <property type="entry name" value="TGF_beta"/>
    <property type="match status" value="1"/>
</dbReference>
<keyword evidence="8" id="KW-1015">Disulfide bond</keyword>
<dbReference type="Pfam" id="PF00688">
    <property type="entry name" value="TGFb_propeptide"/>
    <property type="match status" value="1"/>
</dbReference>
<dbReference type="SUPFAM" id="SSF57501">
    <property type="entry name" value="Cystine-knot cytokines"/>
    <property type="match status" value="1"/>
</dbReference>
<dbReference type="EMBL" id="JALNTZ010000003">
    <property type="protein sequence ID" value="KAJ3657547.1"/>
    <property type="molecule type" value="Genomic_DNA"/>
</dbReference>
<dbReference type="FunFam" id="2.10.90.10:FF:000001">
    <property type="entry name" value="Bone morphogenetic protein 4"/>
    <property type="match status" value="1"/>
</dbReference>
<dbReference type="PANTHER" id="PTHR11848">
    <property type="entry name" value="TGF-BETA FAMILY"/>
    <property type="match status" value="1"/>
</dbReference>
<dbReference type="PROSITE" id="PS51362">
    <property type="entry name" value="TGF_BETA_2"/>
    <property type="match status" value="1"/>
</dbReference>
<evidence type="ECO:0000256" key="4">
    <source>
        <dbReference type="ARBA" id="ARBA00022525"/>
    </source>
</evidence>
<dbReference type="InterPro" id="IPR001839">
    <property type="entry name" value="TGF-b_C"/>
</dbReference>
<evidence type="ECO:0000313" key="14">
    <source>
        <dbReference type="EMBL" id="KAJ3657547.1"/>
    </source>
</evidence>
<dbReference type="InterPro" id="IPR015615">
    <property type="entry name" value="TGF-beta-rel"/>
</dbReference>
<gene>
    <name evidence="14" type="ORF">Zmor_009341</name>
</gene>
<keyword evidence="7 11" id="KW-0339">Growth factor</keyword>
<dbReference type="Gene3D" id="2.60.120.970">
    <property type="match status" value="1"/>
</dbReference>
<comment type="subcellular location">
    <subcellularLocation>
        <location evidence="1">Secreted</location>
    </subcellularLocation>
</comment>
<dbReference type="InterPro" id="IPR017948">
    <property type="entry name" value="TGFb_CS"/>
</dbReference>
<evidence type="ECO:0000256" key="10">
    <source>
        <dbReference type="ARBA" id="ARBA00074604"/>
    </source>
</evidence>
<reference evidence="14" key="1">
    <citation type="journal article" date="2023" name="G3 (Bethesda)">
        <title>Whole genome assemblies of Zophobas morio and Tenebrio molitor.</title>
        <authorList>
            <person name="Kaur S."/>
            <person name="Stinson S.A."/>
            <person name="diCenzo G.C."/>
        </authorList>
    </citation>
    <scope>NUCLEOTIDE SEQUENCE</scope>
    <source>
        <strain evidence="14">QUZm001</strain>
    </source>
</reference>
<dbReference type="Gene3D" id="2.10.90.10">
    <property type="entry name" value="Cystine-knot cytokines"/>
    <property type="match status" value="1"/>
</dbReference>
<dbReference type="PANTHER" id="PTHR11848:SF263">
    <property type="entry name" value="PROTEIN DECAPENTAPLEGIC"/>
    <property type="match status" value="1"/>
</dbReference>
<protein>
    <recommendedName>
        <fullName evidence="10">Protein decapentaplegic</fullName>
    </recommendedName>
</protein>
<keyword evidence="5 12" id="KW-0732">Signal</keyword>
<dbReference type="InterPro" id="IPR029034">
    <property type="entry name" value="Cystine-knot_cytokine"/>
</dbReference>
<dbReference type="CDD" id="cd13761">
    <property type="entry name" value="TGF_beta_BMP5_like"/>
    <property type="match status" value="1"/>
</dbReference>
<dbReference type="GO" id="GO:0005125">
    <property type="term" value="F:cytokine activity"/>
    <property type="evidence" value="ECO:0007669"/>
    <property type="project" value="TreeGrafter"/>
</dbReference>
<dbReference type="GO" id="GO:0005615">
    <property type="term" value="C:extracellular space"/>
    <property type="evidence" value="ECO:0007669"/>
    <property type="project" value="TreeGrafter"/>
</dbReference>
<evidence type="ECO:0000256" key="3">
    <source>
        <dbReference type="ARBA" id="ARBA00022473"/>
    </source>
</evidence>
<organism evidence="14 15">
    <name type="scientific">Zophobas morio</name>
    <dbReference type="NCBI Taxonomy" id="2755281"/>
    <lineage>
        <taxon>Eukaryota</taxon>
        <taxon>Metazoa</taxon>
        <taxon>Ecdysozoa</taxon>
        <taxon>Arthropoda</taxon>
        <taxon>Hexapoda</taxon>
        <taxon>Insecta</taxon>
        <taxon>Pterygota</taxon>
        <taxon>Neoptera</taxon>
        <taxon>Endopterygota</taxon>
        <taxon>Coleoptera</taxon>
        <taxon>Polyphaga</taxon>
        <taxon>Cucujiformia</taxon>
        <taxon>Tenebrionidae</taxon>
        <taxon>Zophobas</taxon>
    </lineage>
</organism>
<evidence type="ECO:0000259" key="13">
    <source>
        <dbReference type="PROSITE" id="PS51362"/>
    </source>
</evidence>
<comment type="caution">
    <text evidence="14">The sequence shown here is derived from an EMBL/GenBank/DDBJ whole genome shotgun (WGS) entry which is preliminary data.</text>
</comment>
<dbReference type="InterPro" id="IPR001111">
    <property type="entry name" value="TGF-b_propeptide"/>
</dbReference>
<evidence type="ECO:0000256" key="11">
    <source>
        <dbReference type="RuleBase" id="RU000354"/>
    </source>
</evidence>